<sequence length="154" mass="16806">LRGRTLYYAQTSKPLAGFYRLLNSAAFMLIGPLPQLHLMVCCSLCLAERFSAVLSALGANSVRSHFRVLVVLPVTLPAWLQTQAHIIVLPLPCSALVADMLENSGGTPTVFSQCCMVAPIYSGWRVEHLETSLLILTRETESGDKYSASLTHTV</sequence>
<name>A0ABV0RA57_9TELE</name>
<reference evidence="1 2" key="1">
    <citation type="submission" date="2021-06" db="EMBL/GenBank/DDBJ databases">
        <authorList>
            <person name="Palmer J.M."/>
        </authorList>
    </citation>
    <scope>NUCLEOTIDE SEQUENCE [LARGE SCALE GENOMIC DNA]</scope>
    <source>
        <strain evidence="1 2">XC_2019</strain>
        <tissue evidence="1">Muscle</tissue>
    </source>
</reference>
<feature type="non-terminal residue" evidence="1">
    <location>
        <position position="1"/>
    </location>
</feature>
<dbReference type="Proteomes" id="UP001434883">
    <property type="component" value="Unassembled WGS sequence"/>
</dbReference>
<dbReference type="EMBL" id="JAHRIN010037995">
    <property type="protein sequence ID" value="MEQ2204884.1"/>
    <property type="molecule type" value="Genomic_DNA"/>
</dbReference>
<comment type="caution">
    <text evidence="1">The sequence shown here is derived from an EMBL/GenBank/DDBJ whole genome shotgun (WGS) entry which is preliminary data.</text>
</comment>
<accession>A0ABV0RA57</accession>
<gene>
    <name evidence="1" type="ORF">XENOCAPTIV_020361</name>
</gene>
<evidence type="ECO:0000313" key="2">
    <source>
        <dbReference type="Proteomes" id="UP001434883"/>
    </source>
</evidence>
<keyword evidence="2" id="KW-1185">Reference proteome</keyword>
<evidence type="ECO:0000313" key="1">
    <source>
        <dbReference type="EMBL" id="MEQ2204884.1"/>
    </source>
</evidence>
<proteinExistence type="predicted"/>
<organism evidence="1 2">
    <name type="scientific">Xenoophorus captivus</name>
    <dbReference type="NCBI Taxonomy" id="1517983"/>
    <lineage>
        <taxon>Eukaryota</taxon>
        <taxon>Metazoa</taxon>
        <taxon>Chordata</taxon>
        <taxon>Craniata</taxon>
        <taxon>Vertebrata</taxon>
        <taxon>Euteleostomi</taxon>
        <taxon>Actinopterygii</taxon>
        <taxon>Neopterygii</taxon>
        <taxon>Teleostei</taxon>
        <taxon>Neoteleostei</taxon>
        <taxon>Acanthomorphata</taxon>
        <taxon>Ovalentaria</taxon>
        <taxon>Atherinomorphae</taxon>
        <taxon>Cyprinodontiformes</taxon>
        <taxon>Goodeidae</taxon>
        <taxon>Xenoophorus</taxon>
    </lineage>
</organism>
<protein>
    <submittedName>
        <fullName evidence="1">Uncharacterized protein</fullName>
    </submittedName>
</protein>